<feature type="chain" id="PRO_5042247001" description="Corticotropin" evidence="11">
    <location>
        <begin position="18"/>
        <end position="176"/>
    </location>
</feature>
<evidence type="ECO:0008006" key="17">
    <source>
        <dbReference type="Google" id="ProtNLM"/>
    </source>
</evidence>
<evidence type="ECO:0000256" key="4">
    <source>
        <dbReference type="ARBA" id="ARBA00005832"/>
    </source>
</evidence>
<dbReference type="InterPro" id="IPR050878">
    <property type="entry name" value="POMC-derived_peptides"/>
</dbReference>
<protein>
    <recommendedName>
        <fullName evidence="17">Corticotropin</fullName>
    </recommendedName>
</protein>
<evidence type="ECO:0000313" key="15">
    <source>
        <dbReference type="EMBL" id="KAJ4918268.1"/>
    </source>
</evidence>
<comment type="function">
    <text evidence="2">Endogenous opiate.</text>
</comment>
<name>A0AAD6F260_9TELE</name>
<keyword evidence="16" id="KW-1185">Reference proteome</keyword>
<dbReference type="SMART" id="SM01363">
    <property type="entry name" value="ACTH_domain"/>
    <property type="match status" value="2"/>
</dbReference>
<feature type="domain" description="Pro-opiomelanocortin/corticotropin ACTH central region" evidence="12">
    <location>
        <begin position="132"/>
        <end position="170"/>
    </location>
</feature>
<evidence type="ECO:0000256" key="1">
    <source>
        <dbReference type="ARBA" id="ARBA00002965"/>
    </source>
</evidence>
<evidence type="ECO:0000259" key="14">
    <source>
        <dbReference type="SMART" id="SM01365"/>
    </source>
</evidence>
<evidence type="ECO:0000256" key="9">
    <source>
        <dbReference type="ARBA" id="ARBA00023205"/>
    </source>
</evidence>
<dbReference type="InterPro" id="IPR013593">
    <property type="entry name" value="Melanocortin_N"/>
</dbReference>
<evidence type="ECO:0000256" key="11">
    <source>
        <dbReference type="SAM" id="SignalP"/>
    </source>
</evidence>
<proteinExistence type="inferred from homology"/>
<evidence type="ECO:0000259" key="12">
    <source>
        <dbReference type="SMART" id="SM01363"/>
    </source>
</evidence>
<keyword evidence="5" id="KW-0964">Secreted</keyword>
<dbReference type="InterPro" id="IPR013532">
    <property type="entry name" value="Opioid_neuropept"/>
</dbReference>
<keyword evidence="9" id="KW-0257">Endorphin</keyword>
<feature type="domain" description="Pro-opiomelanocortin/corticotropin ACTH central region" evidence="12">
    <location>
        <begin position="84"/>
        <end position="122"/>
    </location>
</feature>
<dbReference type="Pfam" id="PF00976">
    <property type="entry name" value="ACTH_domain"/>
    <property type="match status" value="2"/>
</dbReference>
<feature type="signal peptide" evidence="11">
    <location>
        <begin position="1"/>
        <end position="17"/>
    </location>
</feature>
<feature type="compositionally biased region" description="Basic and acidic residues" evidence="10">
    <location>
        <begin position="80"/>
        <end position="91"/>
    </location>
</feature>
<evidence type="ECO:0000256" key="6">
    <source>
        <dbReference type="ARBA" id="ARBA00022685"/>
    </source>
</evidence>
<comment type="similarity">
    <text evidence="4">Belongs to the POMC family.</text>
</comment>
<dbReference type="SMART" id="SM01365">
    <property type="entry name" value="Op_neuropeptide"/>
    <property type="match status" value="1"/>
</dbReference>
<accession>A0AAD6F260</accession>
<evidence type="ECO:0000256" key="2">
    <source>
        <dbReference type="ARBA" id="ARBA00003192"/>
    </source>
</evidence>
<dbReference type="Pfam" id="PF08035">
    <property type="entry name" value="Op_neuropeptide"/>
    <property type="match status" value="1"/>
</dbReference>
<keyword evidence="6" id="KW-0165">Cleavage on pair of basic residues</keyword>
<dbReference type="PRINTS" id="PR00383">
    <property type="entry name" value="MELANOCORTIN"/>
</dbReference>
<dbReference type="InterPro" id="IPR013531">
    <property type="entry name" value="Mcrtin_ACTH_cent"/>
</dbReference>
<sequence length="176" mass="20072">MIPTWLLVVLVVGGARGAVSQCWEHPSCQDLSSESSMLECIQLCHDDLTAENPVIPGPAHLQPPPPLDSSPSSSSPSPQEAKRSYAMEHFRWGKPVGRKRRPVKVFSDDEEEGKELRRRGLKEEEVMKKDGSYKMKHFRWGSPPKRYGGFMKSWDERNERPLITLFKNVINKSEQQ</sequence>
<comment type="function">
    <text evidence="1">Stimulates the adrenal glands to release cortisol.</text>
</comment>
<dbReference type="PANTHER" id="PTHR11416:SF7">
    <property type="entry name" value="PRO-OPIOMELANOCORTIN"/>
    <property type="match status" value="1"/>
</dbReference>
<evidence type="ECO:0000256" key="10">
    <source>
        <dbReference type="SAM" id="MobiDB-lite"/>
    </source>
</evidence>
<evidence type="ECO:0000259" key="13">
    <source>
        <dbReference type="SMART" id="SM01364"/>
    </source>
</evidence>
<evidence type="ECO:0000256" key="7">
    <source>
        <dbReference type="ARBA" id="ARBA00022702"/>
    </source>
</evidence>
<dbReference type="GO" id="GO:0005179">
    <property type="term" value="F:hormone activity"/>
    <property type="evidence" value="ECO:0007669"/>
    <property type="project" value="UniProtKB-KW"/>
</dbReference>
<reference evidence="15" key="1">
    <citation type="submission" date="2022-11" db="EMBL/GenBank/DDBJ databases">
        <title>Chromosome-level genome of Pogonophryne albipinna.</title>
        <authorList>
            <person name="Jo E."/>
        </authorList>
    </citation>
    <scope>NUCLEOTIDE SEQUENCE</scope>
    <source>
        <strain evidence="15">SGF0006</strain>
        <tissue evidence="15">Muscle</tissue>
    </source>
</reference>
<evidence type="ECO:0000256" key="3">
    <source>
        <dbReference type="ARBA" id="ARBA00004613"/>
    </source>
</evidence>
<evidence type="ECO:0000313" key="16">
    <source>
        <dbReference type="Proteomes" id="UP001219934"/>
    </source>
</evidence>
<dbReference type="Proteomes" id="UP001219934">
    <property type="component" value="Unassembled WGS sequence"/>
</dbReference>
<keyword evidence="7" id="KW-0372">Hormone</keyword>
<feature type="compositionally biased region" description="Low complexity" evidence="10">
    <location>
        <begin position="69"/>
        <end position="78"/>
    </location>
</feature>
<comment type="caution">
    <text evidence="15">The sequence shown here is derived from an EMBL/GenBank/DDBJ whole genome shotgun (WGS) entry which is preliminary data.</text>
</comment>
<dbReference type="GO" id="GO:0007218">
    <property type="term" value="P:neuropeptide signaling pathway"/>
    <property type="evidence" value="ECO:0007669"/>
    <property type="project" value="UniProtKB-KW"/>
</dbReference>
<evidence type="ECO:0000256" key="8">
    <source>
        <dbReference type="ARBA" id="ARBA00022729"/>
    </source>
</evidence>
<dbReference type="PANTHER" id="PTHR11416">
    <property type="entry name" value="PRO-OPIOMELANOCORTIN"/>
    <property type="match status" value="1"/>
</dbReference>
<dbReference type="AlphaFoldDB" id="A0AAD6F260"/>
<dbReference type="SMART" id="SM01364">
    <property type="entry name" value="NPP"/>
    <property type="match status" value="1"/>
</dbReference>
<organism evidence="15 16">
    <name type="scientific">Pogonophryne albipinna</name>
    <dbReference type="NCBI Taxonomy" id="1090488"/>
    <lineage>
        <taxon>Eukaryota</taxon>
        <taxon>Metazoa</taxon>
        <taxon>Chordata</taxon>
        <taxon>Craniata</taxon>
        <taxon>Vertebrata</taxon>
        <taxon>Euteleostomi</taxon>
        <taxon>Actinopterygii</taxon>
        <taxon>Neopterygii</taxon>
        <taxon>Teleostei</taxon>
        <taxon>Neoteleostei</taxon>
        <taxon>Acanthomorphata</taxon>
        <taxon>Eupercaria</taxon>
        <taxon>Perciformes</taxon>
        <taxon>Notothenioidei</taxon>
        <taxon>Pogonophryne</taxon>
    </lineage>
</organism>
<feature type="region of interest" description="Disordered" evidence="10">
    <location>
        <begin position="54"/>
        <end position="93"/>
    </location>
</feature>
<dbReference type="InterPro" id="IPR001941">
    <property type="entry name" value="PMOC"/>
</dbReference>
<dbReference type="Pfam" id="PF08384">
    <property type="entry name" value="NPP"/>
    <property type="match status" value="1"/>
</dbReference>
<comment type="subcellular location">
    <subcellularLocation>
        <location evidence="3">Secreted</location>
    </subcellularLocation>
</comment>
<gene>
    <name evidence="15" type="ORF">JOQ06_029505</name>
</gene>
<dbReference type="EMBL" id="JAPTMU010000578">
    <property type="protein sequence ID" value="KAJ4918268.1"/>
    <property type="molecule type" value="Genomic_DNA"/>
</dbReference>
<keyword evidence="8 11" id="KW-0732">Signal</keyword>
<evidence type="ECO:0000256" key="5">
    <source>
        <dbReference type="ARBA" id="ARBA00022525"/>
    </source>
</evidence>
<feature type="domain" description="Opiodes neuropeptide" evidence="14">
    <location>
        <begin position="147"/>
        <end position="176"/>
    </location>
</feature>
<feature type="domain" description="Pro-opiomelanocortin N-terminal" evidence="13">
    <location>
        <begin position="21"/>
        <end position="65"/>
    </location>
</feature>
<dbReference type="GO" id="GO:0005576">
    <property type="term" value="C:extracellular region"/>
    <property type="evidence" value="ECO:0007669"/>
    <property type="project" value="UniProtKB-SubCell"/>
</dbReference>